<dbReference type="EMBL" id="HBEG01017580">
    <property type="protein sequence ID" value="CAD8355242.1"/>
    <property type="molecule type" value="Transcribed_RNA"/>
</dbReference>
<accession>A0A7S0A7P1</accession>
<evidence type="ECO:0000256" key="1">
    <source>
        <dbReference type="SAM" id="Phobius"/>
    </source>
</evidence>
<keyword evidence="1" id="KW-0812">Transmembrane</keyword>
<gene>
    <name evidence="2" type="ORF">PBAH0796_LOCUS10609</name>
</gene>
<protein>
    <submittedName>
        <fullName evidence="2">Uncharacterized protein</fullName>
    </submittedName>
</protein>
<feature type="transmembrane region" description="Helical" evidence="1">
    <location>
        <begin position="67"/>
        <end position="88"/>
    </location>
</feature>
<evidence type="ECO:0000313" key="2">
    <source>
        <dbReference type="EMBL" id="CAD8355242.1"/>
    </source>
</evidence>
<keyword evidence="1" id="KW-0472">Membrane</keyword>
<feature type="transmembrane region" description="Helical" evidence="1">
    <location>
        <begin position="109"/>
        <end position="128"/>
    </location>
</feature>
<reference evidence="2" key="1">
    <citation type="submission" date="2021-01" db="EMBL/GenBank/DDBJ databases">
        <authorList>
            <person name="Corre E."/>
            <person name="Pelletier E."/>
            <person name="Niang G."/>
            <person name="Scheremetjew M."/>
            <person name="Finn R."/>
            <person name="Kale V."/>
            <person name="Holt S."/>
            <person name="Cochrane G."/>
            <person name="Meng A."/>
            <person name="Brown T."/>
            <person name="Cohen L."/>
        </authorList>
    </citation>
    <scope>NUCLEOTIDE SEQUENCE</scope>
    <source>
        <strain evidence="2">Pbaha01</strain>
    </source>
</reference>
<feature type="transmembrane region" description="Helical" evidence="1">
    <location>
        <begin position="214"/>
        <end position="236"/>
    </location>
</feature>
<organism evidence="2">
    <name type="scientific">Pyrodinium bahamense</name>
    <dbReference type="NCBI Taxonomy" id="73915"/>
    <lineage>
        <taxon>Eukaryota</taxon>
        <taxon>Sar</taxon>
        <taxon>Alveolata</taxon>
        <taxon>Dinophyceae</taxon>
        <taxon>Gonyaulacales</taxon>
        <taxon>Pyrocystaceae</taxon>
        <taxon>Pyrodinium</taxon>
    </lineage>
</organism>
<keyword evidence="1" id="KW-1133">Transmembrane helix</keyword>
<dbReference type="AlphaFoldDB" id="A0A7S0A7P1"/>
<proteinExistence type="predicted"/>
<feature type="transmembrane region" description="Helical" evidence="1">
    <location>
        <begin position="181"/>
        <end position="202"/>
    </location>
</feature>
<feature type="transmembrane region" description="Helical" evidence="1">
    <location>
        <begin position="148"/>
        <end position="169"/>
    </location>
</feature>
<name>A0A7S0A7P1_9DINO</name>
<sequence length="284" mass="32045">MWWVRKSDRDGEDEADIHWQEQCLESEDDAVGLCLSSLTCAVLRYLISGEVPQLHGATSGRTWAEALCLYGVGLLFAVLVSAATYRLNRIGHRELEGEVSLYAERTVKIFQIWAGLTMSWCLYFATQWRFLAVLEANKSILHGCAGKLLQAVLLTFCCMLVIFVLDCLGDGSEKCKKAFNGVITALGLLVGISWEGSFTLAIDEIVANHPQNRLLLKNLLAFGLVLVVVPAWRLYILPRSDPKIMRYYEGRMPPLVALWRPWDPVKDYKKSKTERWMDKPMAGV</sequence>